<dbReference type="InterPro" id="IPR018490">
    <property type="entry name" value="cNMP-bd_dom_sf"/>
</dbReference>
<organism evidence="6 7">
    <name type="scientific">Vogesella aquatica</name>
    <dbReference type="NCBI Taxonomy" id="2984206"/>
    <lineage>
        <taxon>Bacteria</taxon>
        <taxon>Pseudomonadati</taxon>
        <taxon>Pseudomonadota</taxon>
        <taxon>Betaproteobacteria</taxon>
        <taxon>Neisseriales</taxon>
        <taxon>Chromobacteriaceae</taxon>
        <taxon>Vogesella</taxon>
    </lineage>
</organism>
<reference evidence="6 7" key="1">
    <citation type="submission" date="2023-01" db="EMBL/GenBank/DDBJ databases">
        <title>Novel species of the genus Vogesella isolated from rivers.</title>
        <authorList>
            <person name="Lu H."/>
        </authorList>
    </citation>
    <scope>NUCLEOTIDE SEQUENCE [LARGE SCALE GENOMIC DNA]</scope>
    <source>
        <strain evidence="6 7">DC21W</strain>
    </source>
</reference>
<evidence type="ECO:0000256" key="1">
    <source>
        <dbReference type="ARBA" id="ARBA00023015"/>
    </source>
</evidence>
<evidence type="ECO:0000259" key="4">
    <source>
        <dbReference type="PROSITE" id="PS50042"/>
    </source>
</evidence>
<evidence type="ECO:0000313" key="6">
    <source>
        <dbReference type="EMBL" id="MDC7716794.1"/>
    </source>
</evidence>
<dbReference type="SUPFAM" id="SSF51206">
    <property type="entry name" value="cAMP-binding domain-like"/>
    <property type="match status" value="1"/>
</dbReference>
<feature type="domain" description="Cyclic nucleotide-binding" evidence="4">
    <location>
        <begin position="26"/>
        <end position="120"/>
    </location>
</feature>
<dbReference type="InterPro" id="IPR000595">
    <property type="entry name" value="cNMP-bd_dom"/>
</dbReference>
<dbReference type="Pfam" id="PF13545">
    <property type="entry name" value="HTH_Crp_2"/>
    <property type="match status" value="1"/>
</dbReference>
<dbReference type="SUPFAM" id="SSF46785">
    <property type="entry name" value="Winged helix' DNA-binding domain"/>
    <property type="match status" value="1"/>
</dbReference>
<dbReference type="Pfam" id="PF00027">
    <property type="entry name" value="cNMP_binding"/>
    <property type="match status" value="1"/>
</dbReference>
<keyword evidence="3" id="KW-0804">Transcription</keyword>
<dbReference type="InterPro" id="IPR050397">
    <property type="entry name" value="Env_Response_Regulators"/>
</dbReference>
<dbReference type="RefSeq" id="WP_272751182.1">
    <property type="nucleotide sequence ID" value="NZ_JAQQLF010000006.1"/>
</dbReference>
<dbReference type="Proteomes" id="UP001219956">
    <property type="component" value="Unassembled WGS sequence"/>
</dbReference>
<name>A0ABT5IYV2_9NEIS</name>
<evidence type="ECO:0000313" key="7">
    <source>
        <dbReference type="Proteomes" id="UP001219956"/>
    </source>
</evidence>
<protein>
    <submittedName>
        <fullName evidence="6">Crp/Fnr family transcriptional regulator</fullName>
    </submittedName>
</protein>
<dbReference type="SMART" id="SM00419">
    <property type="entry name" value="HTH_CRP"/>
    <property type="match status" value="1"/>
</dbReference>
<dbReference type="EMBL" id="JAQQLF010000006">
    <property type="protein sequence ID" value="MDC7716794.1"/>
    <property type="molecule type" value="Genomic_DNA"/>
</dbReference>
<evidence type="ECO:0000256" key="3">
    <source>
        <dbReference type="ARBA" id="ARBA00023163"/>
    </source>
</evidence>
<dbReference type="SMART" id="SM00100">
    <property type="entry name" value="cNMP"/>
    <property type="match status" value="1"/>
</dbReference>
<dbReference type="Gene3D" id="2.60.120.10">
    <property type="entry name" value="Jelly Rolls"/>
    <property type="match status" value="1"/>
</dbReference>
<accession>A0ABT5IYV2</accession>
<comment type="caution">
    <text evidence="6">The sequence shown here is derived from an EMBL/GenBank/DDBJ whole genome shotgun (WGS) entry which is preliminary data.</text>
</comment>
<evidence type="ECO:0000259" key="5">
    <source>
        <dbReference type="PROSITE" id="PS51063"/>
    </source>
</evidence>
<dbReference type="CDD" id="cd00038">
    <property type="entry name" value="CAP_ED"/>
    <property type="match status" value="1"/>
</dbReference>
<dbReference type="PANTHER" id="PTHR24567:SF74">
    <property type="entry name" value="HTH-TYPE TRANSCRIPTIONAL REGULATOR ARCR"/>
    <property type="match status" value="1"/>
</dbReference>
<feature type="domain" description="HTH crp-type" evidence="5">
    <location>
        <begin position="160"/>
        <end position="224"/>
    </location>
</feature>
<dbReference type="PROSITE" id="PS50042">
    <property type="entry name" value="CNMP_BINDING_3"/>
    <property type="match status" value="1"/>
</dbReference>
<dbReference type="PANTHER" id="PTHR24567">
    <property type="entry name" value="CRP FAMILY TRANSCRIPTIONAL REGULATORY PROTEIN"/>
    <property type="match status" value="1"/>
</dbReference>
<keyword evidence="7" id="KW-1185">Reference proteome</keyword>
<dbReference type="Gene3D" id="1.10.10.10">
    <property type="entry name" value="Winged helix-like DNA-binding domain superfamily/Winged helix DNA-binding domain"/>
    <property type="match status" value="1"/>
</dbReference>
<dbReference type="InterPro" id="IPR036390">
    <property type="entry name" value="WH_DNA-bd_sf"/>
</dbReference>
<keyword evidence="2" id="KW-0238">DNA-binding</keyword>
<keyword evidence="1" id="KW-0805">Transcription regulation</keyword>
<dbReference type="InterPro" id="IPR012318">
    <property type="entry name" value="HTH_CRP"/>
</dbReference>
<dbReference type="InterPro" id="IPR036388">
    <property type="entry name" value="WH-like_DNA-bd_sf"/>
</dbReference>
<sequence length="232" mass="24621">MPLPHEAFCQAGDKTGALRLLADSSWFASLPDTLQTSLQTLGRSRSLPAGGYLFLQGDPADGLYGILQGSVLIGSSSAVGKNSVLARLAPGQWFGEVALFDLGPRTHNAHTDSGCLLWHVPHGALLAWLEAWPQGWYYLGQLMAGKTRQLMSGLAQQTLLSPEARVAQRLLLLAGESQAVSLSQEALASATGISRQTCNTILGQLADAGLISIARKQLTLLNRPALQRIGAN</sequence>
<dbReference type="InterPro" id="IPR014710">
    <property type="entry name" value="RmlC-like_jellyroll"/>
</dbReference>
<dbReference type="PROSITE" id="PS51063">
    <property type="entry name" value="HTH_CRP_2"/>
    <property type="match status" value="1"/>
</dbReference>
<evidence type="ECO:0000256" key="2">
    <source>
        <dbReference type="ARBA" id="ARBA00023125"/>
    </source>
</evidence>
<proteinExistence type="predicted"/>
<gene>
    <name evidence="6" type="ORF">PQU95_06135</name>
</gene>